<sequence>MAQSFRDLTMWQRSMQLTVTVYSLTRDFPRDELYGLTSQIRRSAVSLPSNIAEGHGRLGTNEYRHFLGIARASNFELQTQLEIARRLEFGNPKLIEETTSLSHEVGKMIYATLESLKK</sequence>
<dbReference type="Gene3D" id="1.20.1440.60">
    <property type="entry name" value="23S rRNA-intervening sequence"/>
    <property type="match status" value="1"/>
</dbReference>
<evidence type="ECO:0000313" key="1">
    <source>
        <dbReference type="EMBL" id="MFC5864202.1"/>
    </source>
</evidence>
<dbReference type="InterPro" id="IPR012657">
    <property type="entry name" value="23S_rRNA-intervening_sequence"/>
</dbReference>
<protein>
    <submittedName>
        <fullName evidence="1">Four helix bundle protein</fullName>
    </submittedName>
</protein>
<proteinExistence type="predicted"/>
<dbReference type="EMBL" id="JBHSPH010000008">
    <property type="protein sequence ID" value="MFC5864202.1"/>
    <property type="molecule type" value="Genomic_DNA"/>
</dbReference>
<dbReference type="SUPFAM" id="SSF158446">
    <property type="entry name" value="IVS-encoded protein-like"/>
    <property type="match status" value="1"/>
</dbReference>
<comment type="caution">
    <text evidence="1">The sequence shown here is derived from an EMBL/GenBank/DDBJ whole genome shotgun (WGS) entry which is preliminary data.</text>
</comment>
<dbReference type="CDD" id="cd16377">
    <property type="entry name" value="23S_rRNA_IVP_like"/>
    <property type="match status" value="1"/>
</dbReference>
<dbReference type="InterPro" id="IPR036583">
    <property type="entry name" value="23S_rRNA_IVS_sf"/>
</dbReference>
<reference evidence="2" key="1">
    <citation type="journal article" date="2019" name="Int. J. Syst. Evol. Microbiol.">
        <title>The Global Catalogue of Microorganisms (GCM) 10K type strain sequencing project: providing services to taxonomists for standard genome sequencing and annotation.</title>
        <authorList>
            <consortium name="The Broad Institute Genomics Platform"/>
            <consortium name="The Broad Institute Genome Sequencing Center for Infectious Disease"/>
            <person name="Wu L."/>
            <person name="Ma J."/>
        </authorList>
    </citation>
    <scope>NUCLEOTIDE SEQUENCE [LARGE SCALE GENOMIC DNA]</scope>
    <source>
        <strain evidence="2">JCM 4087</strain>
    </source>
</reference>
<gene>
    <name evidence="1" type="ORF">ACFPT7_17990</name>
</gene>
<dbReference type="Pfam" id="PF05635">
    <property type="entry name" value="23S_rRNA_IVP"/>
    <property type="match status" value="1"/>
</dbReference>
<organism evidence="1 2">
    <name type="scientific">Acidicapsa dinghuensis</name>
    <dbReference type="NCBI Taxonomy" id="2218256"/>
    <lineage>
        <taxon>Bacteria</taxon>
        <taxon>Pseudomonadati</taxon>
        <taxon>Acidobacteriota</taxon>
        <taxon>Terriglobia</taxon>
        <taxon>Terriglobales</taxon>
        <taxon>Acidobacteriaceae</taxon>
        <taxon>Acidicapsa</taxon>
    </lineage>
</organism>
<dbReference type="PANTHER" id="PTHR38471">
    <property type="entry name" value="FOUR HELIX BUNDLE PROTEIN"/>
    <property type="match status" value="1"/>
</dbReference>
<dbReference type="RefSeq" id="WP_263340623.1">
    <property type="nucleotide sequence ID" value="NZ_JAGSYH010000006.1"/>
</dbReference>
<dbReference type="NCBIfam" id="TIGR02436">
    <property type="entry name" value="four helix bundle protein"/>
    <property type="match status" value="1"/>
</dbReference>
<accession>A0ABW1EIR9</accession>
<keyword evidence="2" id="KW-1185">Reference proteome</keyword>
<dbReference type="PANTHER" id="PTHR38471:SF2">
    <property type="entry name" value="FOUR HELIX BUNDLE PROTEIN"/>
    <property type="match status" value="1"/>
</dbReference>
<evidence type="ECO:0000313" key="2">
    <source>
        <dbReference type="Proteomes" id="UP001596091"/>
    </source>
</evidence>
<dbReference type="Proteomes" id="UP001596091">
    <property type="component" value="Unassembled WGS sequence"/>
</dbReference>
<dbReference type="NCBIfam" id="NF008911">
    <property type="entry name" value="PRK12275.1-2"/>
    <property type="match status" value="1"/>
</dbReference>
<name>A0ABW1EIR9_9BACT</name>